<organism evidence="2 3">
    <name type="scientific">Mycena pura</name>
    <dbReference type="NCBI Taxonomy" id="153505"/>
    <lineage>
        <taxon>Eukaryota</taxon>
        <taxon>Fungi</taxon>
        <taxon>Dikarya</taxon>
        <taxon>Basidiomycota</taxon>
        <taxon>Agaricomycotina</taxon>
        <taxon>Agaricomycetes</taxon>
        <taxon>Agaricomycetidae</taxon>
        <taxon>Agaricales</taxon>
        <taxon>Marasmiineae</taxon>
        <taxon>Mycenaceae</taxon>
        <taxon>Mycena</taxon>
    </lineage>
</organism>
<feature type="compositionally biased region" description="Low complexity" evidence="1">
    <location>
        <begin position="90"/>
        <end position="105"/>
    </location>
</feature>
<evidence type="ECO:0000256" key="1">
    <source>
        <dbReference type="SAM" id="MobiDB-lite"/>
    </source>
</evidence>
<keyword evidence="3" id="KW-1185">Reference proteome</keyword>
<evidence type="ECO:0000313" key="3">
    <source>
        <dbReference type="Proteomes" id="UP001219525"/>
    </source>
</evidence>
<feature type="compositionally biased region" description="Low complexity" evidence="1">
    <location>
        <begin position="63"/>
        <end position="75"/>
    </location>
</feature>
<accession>A0AAD6VC56</accession>
<protein>
    <submittedName>
        <fullName evidence="2">Uncharacterized protein</fullName>
    </submittedName>
</protein>
<proteinExistence type="predicted"/>
<evidence type="ECO:0000313" key="2">
    <source>
        <dbReference type="EMBL" id="KAJ7208828.1"/>
    </source>
</evidence>
<comment type="caution">
    <text evidence="2">The sequence shown here is derived from an EMBL/GenBank/DDBJ whole genome shotgun (WGS) entry which is preliminary data.</text>
</comment>
<dbReference type="AlphaFoldDB" id="A0AAD6VC56"/>
<sequence>MHARSRPAPVAELSAPCTLLPPVPTSRKSRAVTASRCPLAVRRAPATRCPPFSRSPSPPPVTRPRAATRPLPFAPQRLTAVQRPLPANPPATRSTSPPRCSPSSAGVEHDPRSCPCAPPVLSPSAALHPFYASCSLPAACSRRTRSLYTFVVQETPPCRLPVTATRVSCRSLPVFPPLPYAALHLPHDQLHALIAQFQPPVAAARYLPLTARRESPAAARQLYRAPAARRCPRSVKRRAMHTTRRPRRCTHPPLAWLHALAARCAPGLAQYTTTAPALAARVTCQYDEVVHRPTIQLDGQRQRAHGRRV</sequence>
<name>A0AAD6VC56_9AGAR</name>
<gene>
    <name evidence="2" type="ORF">GGX14DRAFT_566528</name>
</gene>
<reference evidence="2" key="1">
    <citation type="submission" date="2023-03" db="EMBL/GenBank/DDBJ databases">
        <title>Massive genome expansion in bonnet fungi (Mycena s.s.) driven by repeated elements and novel gene families across ecological guilds.</title>
        <authorList>
            <consortium name="Lawrence Berkeley National Laboratory"/>
            <person name="Harder C.B."/>
            <person name="Miyauchi S."/>
            <person name="Viragh M."/>
            <person name="Kuo A."/>
            <person name="Thoen E."/>
            <person name="Andreopoulos B."/>
            <person name="Lu D."/>
            <person name="Skrede I."/>
            <person name="Drula E."/>
            <person name="Henrissat B."/>
            <person name="Morin E."/>
            <person name="Kohler A."/>
            <person name="Barry K."/>
            <person name="LaButti K."/>
            <person name="Morin E."/>
            <person name="Salamov A."/>
            <person name="Lipzen A."/>
            <person name="Mereny Z."/>
            <person name="Hegedus B."/>
            <person name="Baldrian P."/>
            <person name="Stursova M."/>
            <person name="Weitz H."/>
            <person name="Taylor A."/>
            <person name="Grigoriev I.V."/>
            <person name="Nagy L.G."/>
            <person name="Martin F."/>
            <person name="Kauserud H."/>
        </authorList>
    </citation>
    <scope>NUCLEOTIDE SEQUENCE</scope>
    <source>
        <strain evidence="2">9144</strain>
    </source>
</reference>
<dbReference type="EMBL" id="JARJCW010000032">
    <property type="protein sequence ID" value="KAJ7208828.1"/>
    <property type="molecule type" value="Genomic_DNA"/>
</dbReference>
<feature type="region of interest" description="Disordered" evidence="1">
    <location>
        <begin position="1"/>
        <end position="111"/>
    </location>
</feature>
<dbReference type="Proteomes" id="UP001219525">
    <property type="component" value="Unassembled WGS sequence"/>
</dbReference>